<dbReference type="STRING" id="1630136.AS592_01410"/>
<evidence type="ECO:0000256" key="2">
    <source>
        <dbReference type="ARBA" id="ARBA00023125"/>
    </source>
</evidence>
<accession>A0A151CEY0</accession>
<dbReference type="PANTHER" id="PTHR46796:SF12">
    <property type="entry name" value="HTH-TYPE DNA-BINDING TRANSCRIPTIONAL ACTIVATOR EUTR"/>
    <property type="match status" value="1"/>
</dbReference>
<dbReference type="PROSITE" id="PS01124">
    <property type="entry name" value="HTH_ARAC_FAMILY_2"/>
    <property type="match status" value="1"/>
</dbReference>
<dbReference type="SMART" id="SM00342">
    <property type="entry name" value="HTH_ARAC"/>
    <property type="match status" value="1"/>
</dbReference>
<organism evidence="5 6">
    <name type="scientific">Sulfurovum riftiae</name>
    <dbReference type="NCBI Taxonomy" id="1630136"/>
    <lineage>
        <taxon>Bacteria</taxon>
        <taxon>Pseudomonadati</taxon>
        <taxon>Campylobacterota</taxon>
        <taxon>Epsilonproteobacteria</taxon>
        <taxon>Campylobacterales</taxon>
        <taxon>Sulfurovaceae</taxon>
        <taxon>Sulfurovum</taxon>
    </lineage>
</organism>
<dbReference type="EMBL" id="LNKT01000045">
    <property type="protein sequence ID" value="KYJ86057.1"/>
    <property type="molecule type" value="Genomic_DNA"/>
</dbReference>
<feature type="domain" description="HTH araC/xylS-type" evidence="4">
    <location>
        <begin position="214"/>
        <end position="316"/>
    </location>
</feature>
<dbReference type="GO" id="GO:0043565">
    <property type="term" value="F:sequence-specific DNA binding"/>
    <property type="evidence" value="ECO:0007669"/>
    <property type="project" value="InterPro"/>
</dbReference>
<evidence type="ECO:0000256" key="1">
    <source>
        <dbReference type="ARBA" id="ARBA00023015"/>
    </source>
</evidence>
<dbReference type="RefSeq" id="WP_067331425.1">
    <property type="nucleotide sequence ID" value="NZ_LNKT01000045.1"/>
</dbReference>
<comment type="caution">
    <text evidence="5">The sequence shown here is derived from an EMBL/GenBank/DDBJ whole genome shotgun (WGS) entry which is preliminary data.</text>
</comment>
<gene>
    <name evidence="5" type="ORF">AS592_01410</name>
</gene>
<dbReference type="InterPro" id="IPR018060">
    <property type="entry name" value="HTH_AraC"/>
</dbReference>
<keyword evidence="2" id="KW-0238">DNA-binding</keyword>
<reference evidence="5 6" key="1">
    <citation type="submission" date="2015-11" db="EMBL/GenBank/DDBJ databases">
        <title>Draft genome of Sulfurovum riftiae 1812E, a member of the Epsilonproteobacteria isolated from the tube of the deep-sea hydrothermal vent tubewom Riftia pachyptila.</title>
        <authorList>
            <person name="Vetriani C."/>
            <person name="Giovannelli D."/>
        </authorList>
    </citation>
    <scope>NUCLEOTIDE SEQUENCE [LARGE SCALE GENOMIC DNA]</scope>
    <source>
        <strain evidence="5 6">1812E</strain>
    </source>
</reference>
<name>A0A151CEY0_9BACT</name>
<keyword evidence="1" id="KW-0805">Transcription regulation</keyword>
<dbReference type="Gene3D" id="1.10.10.60">
    <property type="entry name" value="Homeodomain-like"/>
    <property type="match status" value="1"/>
</dbReference>
<protein>
    <recommendedName>
        <fullName evidence="4">HTH araC/xylS-type domain-containing protein</fullName>
    </recommendedName>
</protein>
<dbReference type="Proteomes" id="UP000075359">
    <property type="component" value="Unassembled WGS sequence"/>
</dbReference>
<evidence type="ECO:0000256" key="3">
    <source>
        <dbReference type="ARBA" id="ARBA00023163"/>
    </source>
</evidence>
<proteinExistence type="predicted"/>
<evidence type="ECO:0000259" key="4">
    <source>
        <dbReference type="PROSITE" id="PS01124"/>
    </source>
</evidence>
<dbReference type="PANTHER" id="PTHR46796">
    <property type="entry name" value="HTH-TYPE TRANSCRIPTIONAL ACTIVATOR RHAS-RELATED"/>
    <property type="match status" value="1"/>
</dbReference>
<evidence type="ECO:0000313" key="5">
    <source>
        <dbReference type="EMBL" id="KYJ86057.1"/>
    </source>
</evidence>
<dbReference type="AlphaFoldDB" id="A0A151CEY0"/>
<dbReference type="InterPro" id="IPR050204">
    <property type="entry name" value="AraC_XylS_family_regulators"/>
</dbReference>
<dbReference type="GO" id="GO:0003700">
    <property type="term" value="F:DNA-binding transcription factor activity"/>
    <property type="evidence" value="ECO:0007669"/>
    <property type="project" value="InterPro"/>
</dbReference>
<evidence type="ECO:0000313" key="6">
    <source>
        <dbReference type="Proteomes" id="UP000075359"/>
    </source>
</evidence>
<keyword evidence="3" id="KW-0804">Transcription</keyword>
<dbReference type="SUPFAM" id="SSF46689">
    <property type="entry name" value="Homeodomain-like"/>
    <property type="match status" value="1"/>
</dbReference>
<dbReference type="Pfam" id="PF12833">
    <property type="entry name" value="HTH_18"/>
    <property type="match status" value="1"/>
</dbReference>
<sequence>MPNTLDLDLSPIQKQTLTCFDSDLLRDVIKGADFDLHQVGKGSFQADMFHATIGKGILDSSRYSNAILTEGTISPNNMTFGFIHDSKEASIFNRNTLQKHNIMMGDEGGTLASSITAGTHWSSFQFKREDLLKLGITLEKDNNKVLHFNKKTQKELSYKLGGILHYLEKGNNEKIAQINTELLYHHILAIYANALDQINDVSHLKRDESFLLSKKILTYLKENADQPFQMIELTALTGKSERTVERIFKKHFGIAPYAYLKIHRLHLIRNHLLHTDESIAENIGDIAMKNGFIQMGYFGSEYKKIFGETASETLRKRK</sequence>
<dbReference type="InterPro" id="IPR009057">
    <property type="entry name" value="Homeodomain-like_sf"/>
</dbReference>
<keyword evidence="6" id="KW-1185">Reference proteome</keyword>